<evidence type="ECO:0000256" key="2">
    <source>
        <dbReference type="ARBA" id="ARBA00022723"/>
    </source>
</evidence>
<dbReference type="InterPro" id="IPR005950">
    <property type="entry name" value="ModA"/>
</dbReference>
<dbReference type="GO" id="GO:0046872">
    <property type="term" value="F:metal ion binding"/>
    <property type="evidence" value="ECO:0007669"/>
    <property type="project" value="UniProtKB-KW"/>
</dbReference>
<dbReference type="PANTHER" id="PTHR30632">
    <property type="entry name" value="MOLYBDATE-BINDING PERIPLASMIC PROTEIN"/>
    <property type="match status" value="1"/>
</dbReference>
<accession>A0A645BSG3</accession>
<organism evidence="4">
    <name type="scientific">bioreactor metagenome</name>
    <dbReference type="NCBI Taxonomy" id="1076179"/>
    <lineage>
        <taxon>unclassified sequences</taxon>
        <taxon>metagenomes</taxon>
        <taxon>ecological metagenomes</taxon>
    </lineage>
</organism>
<name>A0A645BSG3_9ZZZZ</name>
<dbReference type="EMBL" id="VSSQ01022219">
    <property type="protein sequence ID" value="MPM68370.1"/>
    <property type="molecule type" value="Genomic_DNA"/>
</dbReference>
<dbReference type="PANTHER" id="PTHR30632:SF0">
    <property type="entry name" value="SULFATE-BINDING PROTEIN"/>
    <property type="match status" value="1"/>
</dbReference>
<keyword evidence="2" id="KW-0479">Metal-binding</keyword>
<dbReference type="Gene3D" id="3.40.190.10">
    <property type="entry name" value="Periplasmic binding protein-like II"/>
    <property type="match status" value="2"/>
</dbReference>
<dbReference type="PIRSF" id="PIRSF004846">
    <property type="entry name" value="ModA"/>
    <property type="match status" value="1"/>
</dbReference>
<evidence type="ECO:0000256" key="3">
    <source>
        <dbReference type="ARBA" id="ARBA00022729"/>
    </source>
</evidence>
<gene>
    <name evidence="4" type="primary">modA_18</name>
    <name evidence="4" type="ORF">SDC9_115302</name>
</gene>
<evidence type="ECO:0000256" key="1">
    <source>
        <dbReference type="ARBA" id="ARBA00022505"/>
    </source>
</evidence>
<dbReference type="GO" id="GO:0030973">
    <property type="term" value="F:molybdate ion binding"/>
    <property type="evidence" value="ECO:0007669"/>
    <property type="project" value="TreeGrafter"/>
</dbReference>
<protein>
    <submittedName>
        <fullName evidence="4">Molybdate-binding protein ModA</fullName>
    </submittedName>
</protein>
<dbReference type="InterPro" id="IPR041879">
    <property type="entry name" value="YvgL-like_PBP2"/>
</dbReference>
<dbReference type="CDD" id="cd13537">
    <property type="entry name" value="PBP2_YvgL_like"/>
    <property type="match status" value="1"/>
</dbReference>
<sequence length="263" mass="28616">MRIFAVIVTVFLGVLLVGVNVIKQSEPSPPLVTQTELTVSAAISMKDALAEVRDRYQQKNPSVRMNFNFGSSGSLVRQIEEGAPVDIFISAAARQMDDLDKQGLLKKDTRRNFIGNQLVLITPKESEISLRSFEDLAKKEVVRVATGAPDSVPVGSYTMQVLQKLNLVNKLATKTIQAKDARAVLAYVETGNVEAGIVYKSDAVFSNKVKIVATAPQGVHDTIIYPVAVIADSKKAEAAGDFVTFLTGHEAREIFAKYGFTQL</sequence>
<keyword evidence="1" id="KW-0500">Molybdenum</keyword>
<proteinExistence type="predicted"/>
<comment type="caution">
    <text evidence="4">The sequence shown here is derived from an EMBL/GenBank/DDBJ whole genome shotgun (WGS) entry which is preliminary data.</text>
</comment>
<dbReference type="SUPFAM" id="SSF53850">
    <property type="entry name" value="Periplasmic binding protein-like II"/>
    <property type="match status" value="1"/>
</dbReference>
<dbReference type="NCBIfam" id="TIGR01256">
    <property type="entry name" value="modA"/>
    <property type="match status" value="1"/>
</dbReference>
<dbReference type="Pfam" id="PF13531">
    <property type="entry name" value="SBP_bac_11"/>
    <property type="match status" value="1"/>
</dbReference>
<dbReference type="GO" id="GO:0015689">
    <property type="term" value="P:molybdate ion transport"/>
    <property type="evidence" value="ECO:0007669"/>
    <property type="project" value="InterPro"/>
</dbReference>
<dbReference type="InterPro" id="IPR050682">
    <property type="entry name" value="ModA/WtpA"/>
</dbReference>
<dbReference type="FunFam" id="3.40.190.10:FF:000035">
    <property type="entry name" value="Molybdate ABC transporter substrate-binding protein"/>
    <property type="match status" value="1"/>
</dbReference>
<reference evidence="4" key="1">
    <citation type="submission" date="2019-08" db="EMBL/GenBank/DDBJ databases">
        <authorList>
            <person name="Kucharzyk K."/>
            <person name="Murdoch R.W."/>
            <person name="Higgins S."/>
            <person name="Loffler F."/>
        </authorList>
    </citation>
    <scope>NUCLEOTIDE SEQUENCE</scope>
</reference>
<evidence type="ECO:0000313" key="4">
    <source>
        <dbReference type="EMBL" id="MPM68370.1"/>
    </source>
</evidence>
<dbReference type="AlphaFoldDB" id="A0A645BSG3"/>
<keyword evidence="3" id="KW-0732">Signal</keyword>